<dbReference type="InterPro" id="IPR013534">
    <property type="entry name" value="Starch_synth_cat_dom"/>
</dbReference>
<dbReference type="OrthoDB" id="9808590at2"/>
<dbReference type="CDD" id="cd03791">
    <property type="entry name" value="GT5_Glycogen_synthase_DULL1-like"/>
    <property type="match status" value="1"/>
</dbReference>
<dbReference type="GO" id="GO:0005829">
    <property type="term" value="C:cytosol"/>
    <property type="evidence" value="ECO:0007669"/>
    <property type="project" value="TreeGrafter"/>
</dbReference>
<dbReference type="GO" id="GO:0004373">
    <property type="term" value="F:alpha-1,4-glucan glucosyltransferase (UDP-glucose donor) activity"/>
    <property type="evidence" value="ECO:0007669"/>
    <property type="project" value="InterPro"/>
</dbReference>
<proteinExistence type="inferred from homology"/>
<evidence type="ECO:0000256" key="8">
    <source>
        <dbReference type="ARBA" id="ARBA00022679"/>
    </source>
</evidence>
<dbReference type="InterPro" id="IPR001296">
    <property type="entry name" value="Glyco_trans_1"/>
</dbReference>
<evidence type="ECO:0000256" key="5">
    <source>
        <dbReference type="ARBA" id="ARBA00012588"/>
    </source>
</evidence>
<evidence type="ECO:0000256" key="11">
    <source>
        <dbReference type="HAMAP-Rule" id="MF_00484"/>
    </source>
</evidence>
<dbReference type="Pfam" id="PF08323">
    <property type="entry name" value="Glyco_transf_5"/>
    <property type="match status" value="1"/>
</dbReference>
<evidence type="ECO:0000259" key="12">
    <source>
        <dbReference type="Pfam" id="PF00534"/>
    </source>
</evidence>
<evidence type="ECO:0000256" key="4">
    <source>
        <dbReference type="ARBA" id="ARBA00010281"/>
    </source>
</evidence>
<name>K6WZ97_9ALTE</name>
<dbReference type="AlphaFoldDB" id="K6WZ97"/>
<gene>
    <name evidence="11 14" type="primary">glgA</name>
    <name evidence="14" type="ORF">GLIP_1118</name>
</gene>
<dbReference type="Proteomes" id="UP000006334">
    <property type="component" value="Unassembled WGS sequence"/>
</dbReference>
<comment type="function">
    <text evidence="2 11">Synthesizes alpha-1,4-glucan chains using ADP-glucose.</text>
</comment>
<evidence type="ECO:0000256" key="7">
    <source>
        <dbReference type="ARBA" id="ARBA00022676"/>
    </source>
</evidence>
<evidence type="ECO:0000259" key="13">
    <source>
        <dbReference type="Pfam" id="PF08323"/>
    </source>
</evidence>
<comment type="catalytic activity">
    <reaction evidence="1 11">
        <text>[(1-&gt;4)-alpha-D-glucosyl](n) + ADP-alpha-D-glucose = [(1-&gt;4)-alpha-D-glucosyl](n+1) + ADP + H(+)</text>
        <dbReference type="Rhea" id="RHEA:18189"/>
        <dbReference type="Rhea" id="RHEA-COMP:9584"/>
        <dbReference type="Rhea" id="RHEA-COMP:9587"/>
        <dbReference type="ChEBI" id="CHEBI:15378"/>
        <dbReference type="ChEBI" id="CHEBI:15444"/>
        <dbReference type="ChEBI" id="CHEBI:57498"/>
        <dbReference type="ChEBI" id="CHEBI:456216"/>
        <dbReference type="EC" id="2.4.1.21"/>
    </reaction>
</comment>
<dbReference type="PANTHER" id="PTHR45825">
    <property type="entry name" value="GRANULE-BOUND STARCH SYNTHASE 1, CHLOROPLASTIC/AMYLOPLASTIC"/>
    <property type="match status" value="1"/>
</dbReference>
<comment type="similarity">
    <text evidence="4 11">Belongs to the glycosyltransferase 1 family. Bacterial/plant glycogen synthase subfamily.</text>
</comment>
<dbReference type="Gene3D" id="3.40.50.2000">
    <property type="entry name" value="Glycogen Phosphorylase B"/>
    <property type="match status" value="2"/>
</dbReference>
<keyword evidence="8 11" id="KW-0808">Transferase</keyword>
<evidence type="ECO:0000256" key="1">
    <source>
        <dbReference type="ARBA" id="ARBA00001478"/>
    </source>
</evidence>
<dbReference type="eggNOG" id="COG0297">
    <property type="taxonomic scope" value="Bacteria"/>
</dbReference>
<comment type="caution">
    <text evidence="14">The sequence shown here is derived from an EMBL/GenBank/DDBJ whole genome shotgun (WGS) entry which is preliminary data.</text>
</comment>
<evidence type="ECO:0000256" key="6">
    <source>
        <dbReference type="ARBA" id="ARBA00019935"/>
    </source>
</evidence>
<dbReference type="PANTHER" id="PTHR45825:SF11">
    <property type="entry name" value="ALPHA AMYLASE DOMAIN-CONTAINING PROTEIN"/>
    <property type="match status" value="1"/>
</dbReference>
<evidence type="ECO:0000256" key="2">
    <source>
        <dbReference type="ARBA" id="ARBA00002764"/>
    </source>
</evidence>
<dbReference type="HAMAP" id="MF_00484">
    <property type="entry name" value="Glycogen_synth"/>
    <property type="match status" value="1"/>
</dbReference>
<dbReference type="InterPro" id="IPR011835">
    <property type="entry name" value="GS/SS"/>
</dbReference>
<feature type="domain" description="Starch synthase catalytic" evidence="13">
    <location>
        <begin position="2"/>
        <end position="223"/>
    </location>
</feature>
<evidence type="ECO:0000256" key="9">
    <source>
        <dbReference type="ARBA" id="ARBA00023056"/>
    </source>
</evidence>
<accession>K6WZ97</accession>
<comment type="pathway">
    <text evidence="3 11">Glycan biosynthesis; glycogen biosynthesis.</text>
</comment>
<dbReference type="EMBL" id="BAEN01000022">
    <property type="protein sequence ID" value="GAC13759.1"/>
    <property type="molecule type" value="Genomic_DNA"/>
</dbReference>
<keyword evidence="9 11" id="KW-0320">Glycogen biosynthesis</keyword>
<dbReference type="RefSeq" id="WP_008843576.1">
    <property type="nucleotide sequence ID" value="NZ_BAEN01000022.1"/>
</dbReference>
<dbReference type="Pfam" id="PF00534">
    <property type="entry name" value="Glycos_transf_1"/>
    <property type="match status" value="1"/>
</dbReference>
<feature type="binding site" evidence="11">
    <location>
        <position position="15"/>
    </location>
    <ligand>
        <name>ADP-alpha-D-glucose</name>
        <dbReference type="ChEBI" id="CHEBI:57498"/>
    </ligand>
</feature>
<dbReference type="GO" id="GO:0009011">
    <property type="term" value="F:alpha-1,4-glucan glucosyltransferase (ADP-glucose donor) activity"/>
    <property type="evidence" value="ECO:0007669"/>
    <property type="project" value="UniProtKB-UniRule"/>
</dbReference>
<dbReference type="STRING" id="1127673.GLIP_1118"/>
<dbReference type="GO" id="GO:0005978">
    <property type="term" value="P:glycogen biosynthetic process"/>
    <property type="evidence" value="ECO:0007669"/>
    <property type="project" value="UniProtKB-UniRule"/>
</dbReference>
<evidence type="ECO:0000256" key="10">
    <source>
        <dbReference type="ARBA" id="ARBA00031722"/>
    </source>
</evidence>
<keyword evidence="15" id="KW-1185">Reference proteome</keyword>
<dbReference type="SUPFAM" id="SSF53756">
    <property type="entry name" value="UDP-Glycosyltransferase/glycogen phosphorylase"/>
    <property type="match status" value="1"/>
</dbReference>
<protein>
    <recommendedName>
        <fullName evidence="6 11">Glycogen synthase</fullName>
        <ecNumber evidence="5 11">2.4.1.21</ecNumber>
    </recommendedName>
    <alternativeName>
        <fullName evidence="10 11">Starch [bacterial glycogen] synthase</fullName>
    </alternativeName>
</protein>
<evidence type="ECO:0000313" key="15">
    <source>
        <dbReference type="Proteomes" id="UP000006334"/>
    </source>
</evidence>
<dbReference type="UniPathway" id="UPA00164"/>
<feature type="domain" description="Glycosyl transferase family 1" evidence="12">
    <location>
        <begin position="285"/>
        <end position="435"/>
    </location>
</feature>
<reference evidence="14 15" key="1">
    <citation type="journal article" date="2017" name="Antonie Van Leeuwenhoek">
        <title>Rhizobium rhizosphaerae sp. nov., a novel species isolated from rice rhizosphere.</title>
        <authorList>
            <person name="Zhao J.J."/>
            <person name="Zhang J."/>
            <person name="Zhang R.J."/>
            <person name="Zhang C.W."/>
            <person name="Yin H.Q."/>
            <person name="Zhang X.X."/>
        </authorList>
    </citation>
    <scope>NUCLEOTIDE SEQUENCE [LARGE SCALE GENOMIC DNA]</scope>
    <source>
        <strain evidence="14 15">E3</strain>
    </source>
</reference>
<sequence length="472" mass="53205">MKILFVVSEVEDLAKTGGLADVAKALPIELKKLGHDVILVMPYYKLLAEKFDAPIVASQSIVSNHNTYSFNIRQINIQDIPVFCVDFPDYFHRDGFYTDGYHAFADNAQRFAFFADAALATSRAIEFKPNVVHCNDWHTALTPYFLKIDNSGFFAQSKTVLTIHNGAFHGTHRIDQIPFVNHHSALHNQLDGDALNFLRIGIRYADKINTVSPNYANELLTTLGSHMLYNEFSARRKDVSGILNGCDYTQWDPATDEYIPINFDANNPAGKQECKRKLQETAGFEQNQKVPLIGMVCRLTEQKGFGYILPILEDLLQHNVQLLIVGTGDPSISEVLHRHAQIHPDKFIFIETFSVELAHLLEAGSDFFLMPSLFEPCGLNQMYSLAYGTVPIVRAVGGLKDTVIDIAHQPDLATGFVFESPDSSALLGCIYRALLHYYEYPDSFNEMKIRGMNTRFTWHQAALEYEALYQSC</sequence>
<organism evidence="14 15">
    <name type="scientific">Aliiglaciecola lipolytica E3</name>
    <dbReference type="NCBI Taxonomy" id="1127673"/>
    <lineage>
        <taxon>Bacteria</taxon>
        <taxon>Pseudomonadati</taxon>
        <taxon>Pseudomonadota</taxon>
        <taxon>Gammaproteobacteria</taxon>
        <taxon>Alteromonadales</taxon>
        <taxon>Alteromonadaceae</taxon>
        <taxon>Aliiglaciecola</taxon>
    </lineage>
</organism>
<evidence type="ECO:0000256" key="3">
    <source>
        <dbReference type="ARBA" id="ARBA00004964"/>
    </source>
</evidence>
<dbReference type="EC" id="2.4.1.21" evidence="5 11"/>
<keyword evidence="7 11" id="KW-0328">Glycosyltransferase</keyword>
<dbReference type="NCBIfam" id="TIGR02095">
    <property type="entry name" value="glgA"/>
    <property type="match status" value="1"/>
</dbReference>
<dbReference type="NCBIfam" id="NF001903">
    <property type="entry name" value="PRK00654.2-2"/>
    <property type="match status" value="1"/>
</dbReference>
<evidence type="ECO:0000313" key="14">
    <source>
        <dbReference type="EMBL" id="GAC13759.1"/>
    </source>
</evidence>